<name>A0AAW5YY10_9LACO</name>
<accession>A0AAW5YY10</accession>
<dbReference type="RefSeq" id="WP_271024547.1">
    <property type="nucleotide sequence ID" value="NZ_JAQIEY010000014.1"/>
</dbReference>
<gene>
    <name evidence="1" type="ORF">PF586_05860</name>
</gene>
<evidence type="ECO:0000313" key="1">
    <source>
        <dbReference type="EMBL" id="MDA3767987.1"/>
    </source>
</evidence>
<reference evidence="1" key="1">
    <citation type="submission" date="2023-01" db="EMBL/GenBank/DDBJ databases">
        <title>Sequencing of the bacterial strains from artisanal fermented milk Matsoni.</title>
        <authorList>
            <person name="Rozman V."/>
            <person name="Accetto T."/>
            <person name="Bogovic Matijasic B."/>
        </authorList>
    </citation>
    <scope>NUCLEOTIDE SEQUENCE</scope>
    <source>
        <strain evidence="1">Lbl333</strain>
    </source>
</reference>
<dbReference type="Proteomes" id="UP001210502">
    <property type="component" value="Unassembled WGS sequence"/>
</dbReference>
<dbReference type="EMBL" id="JAQIEY010000014">
    <property type="protein sequence ID" value="MDA3767987.1"/>
    <property type="molecule type" value="Genomic_DNA"/>
</dbReference>
<protein>
    <submittedName>
        <fullName evidence="1">Uncharacterized protein</fullName>
    </submittedName>
</protein>
<sequence length="86" mass="9815">MDTDKSYKLIDEVMNCSKADDWQNAKTEWQIVNYTDVELTEDDEHTCVCGKEGLKHLYTIQNTITKKTLFPIGSVCIKNTGSNYCS</sequence>
<evidence type="ECO:0000313" key="2">
    <source>
        <dbReference type="Proteomes" id="UP001210502"/>
    </source>
</evidence>
<proteinExistence type="predicted"/>
<organism evidence="1 2">
    <name type="scientific">Lactobacillus delbrueckii</name>
    <dbReference type="NCBI Taxonomy" id="1584"/>
    <lineage>
        <taxon>Bacteria</taxon>
        <taxon>Bacillati</taxon>
        <taxon>Bacillota</taxon>
        <taxon>Bacilli</taxon>
        <taxon>Lactobacillales</taxon>
        <taxon>Lactobacillaceae</taxon>
        <taxon>Lactobacillus</taxon>
    </lineage>
</organism>
<comment type="caution">
    <text evidence="1">The sequence shown here is derived from an EMBL/GenBank/DDBJ whole genome shotgun (WGS) entry which is preliminary data.</text>
</comment>
<dbReference type="AlphaFoldDB" id="A0AAW5YY10"/>